<dbReference type="SUPFAM" id="SSF47384">
    <property type="entry name" value="Homodimeric domain of signal transducing histidine kinase"/>
    <property type="match status" value="1"/>
</dbReference>
<dbReference type="SUPFAM" id="SSF47226">
    <property type="entry name" value="Histidine-containing phosphotransfer domain, HPT domain"/>
    <property type="match status" value="1"/>
</dbReference>
<dbReference type="InterPro" id="IPR036890">
    <property type="entry name" value="HATPase_C_sf"/>
</dbReference>
<dbReference type="Gene3D" id="3.40.50.2300">
    <property type="match status" value="1"/>
</dbReference>
<evidence type="ECO:0000256" key="4">
    <source>
        <dbReference type="ARBA" id="ARBA00022475"/>
    </source>
</evidence>
<evidence type="ECO:0000256" key="8">
    <source>
        <dbReference type="ARBA" id="ARBA00022692"/>
    </source>
</evidence>
<dbReference type="InterPro" id="IPR003661">
    <property type="entry name" value="HisK_dim/P_dom"/>
</dbReference>
<dbReference type="InterPro" id="IPR000014">
    <property type="entry name" value="PAS"/>
</dbReference>
<dbReference type="Pfam" id="PF03707">
    <property type="entry name" value="MHYT"/>
    <property type="match status" value="3"/>
</dbReference>
<proteinExistence type="predicted"/>
<dbReference type="Gene3D" id="3.30.450.20">
    <property type="entry name" value="PAS domain"/>
    <property type="match status" value="2"/>
</dbReference>
<keyword evidence="5" id="KW-0997">Cell inner membrane</keyword>
<evidence type="ECO:0000259" key="21">
    <source>
        <dbReference type="PROSITE" id="PS50894"/>
    </source>
</evidence>
<feature type="domain" description="MHYT" evidence="22">
    <location>
        <begin position="22"/>
        <end position="218"/>
    </location>
</feature>
<evidence type="ECO:0000256" key="2">
    <source>
        <dbReference type="ARBA" id="ARBA00004429"/>
    </source>
</evidence>
<comment type="subcellular location">
    <subcellularLocation>
        <location evidence="2">Cell inner membrane</location>
        <topology evidence="2">Multi-pass membrane protein</topology>
    </subcellularLocation>
</comment>
<evidence type="ECO:0000256" key="14">
    <source>
        <dbReference type="PROSITE-ProRule" id="PRU00110"/>
    </source>
</evidence>
<dbReference type="Pfam" id="PF00989">
    <property type="entry name" value="PAS"/>
    <property type="match status" value="1"/>
</dbReference>
<dbReference type="InterPro" id="IPR013655">
    <property type="entry name" value="PAS_fold_3"/>
</dbReference>
<keyword evidence="4" id="KW-1003">Cell membrane</keyword>
<feature type="transmembrane region" description="Helical" evidence="16">
    <location>
        <begin position="26"/>
        <end position="46"/>
    </location>
</feature>
<feature type="modified residue" description="Phosphohistidine" evidence="14">
    <location>
        <position position="969"/>
    </location>
</feature>
<dbReference type="PROSITE" id="PS50113">
    <property type="entry name" value="PAC"/>
    <property type="match status" value="2"/>
</dbReference>
<dbReference type="RefSeq" id="WP_189378705.1">
    <property type="nucleotide sequence ID" value="NZ_BNAH01000010.1"/>
</dbReference>
<dbReference type="InterPro" id="IPR005467">
    <property type="entry name" value="His_kinase_dom"/>
</dbReference>
<evidence type="ECO:0000256" key="5">
    <source>
        <dbReference type="ARBA" id="ARBA00022519"/>
    </source>
</evidence>
<dbReference type="PROSITE" id="PS50109">
    <property type="entry name" value="HIS_KIN"/>
    <property type="match status" value="1"/>
</dbReference>
<dbReference type="CDD" id="cd17546">
    <property type="entry name" value="REC_hyHK_CKI1_RcsC-like"/>
    <property type="match status" value="1"/>
</dbReference>
<evidence type="ECO:0000256" key="10">
    <source>
        <dbReference type="ARBA" id="ARBA00022840"/>
    </source>
</evidence>
<feature type="domain" description="PAS" evidence="19">
    <location>
        <begin position="270"/>
        <end position="340"/>
    </location>
</feature>
<gene>
    <name evidence="23" type="ORF">GCM10011501_26260</name>
</gene>
<evidence type="ECO:0000256" key="15">
    <source>
        <dbReference type="PROSITE-ProRule" id="PRU00169"/>
    </source>
</evidence>
<dbReference type="SUPFAM" id="SSF55785">
    <property type="entry name" value="PYP-like sensor domain (PAS domain)"/>
    <property type="match status" value="2"/>
</dbReference>
<dbReference type="Pfam" id="PF08447">
    <property type="entry name" value="PAS_3"/>
    <property type="match status" value="1"/>
</dbReference>
<dbReference type="PANTHER" id="PTHR43047">
    <property type="entry name" value="TWO-COMPONENT HISTIDINE PROTEIN KINASE"/>
    <property type="match status" value="1"/>
</dbReference>
<keyword evidence="13 16" id="KW-0472">Membrane</keyword>
<evidence type="ECO:0000256" key="1">
    <source>
        <dbReference type="ARBA" id="ARBA00000085"/>
    </source>
</evidence>
<dbReference type="NCBIfam" id="TIGR00229">
    <property type="entry name" value="sensory_box"/>
    <property type="match status" value="2"/>
</dbReference>
<dbReference type="InterPro" id="IPR013767">
    <property type="entry name" value="PAS_fold"/>
</dbReference>
<dbReference type="CDD" id="cd16922">
    <property type="entry name" value="HATPase_EvgS-ArcB-TorS-like"/>
    <property type="match status" value="1"/>
</dbReference>
<dbReference type="SMART" id="SM00448">
    <property type="entry name" value="REC"/>
    <property type="match status" value="1"/>
</dbReference>
<evidence type="ECO:0000259" key="17">
    <source>
        <dbReference type="PROSITE" id="PS50109"/>
    </source>
</evidence>
<feature type="transmembrane region" description="Helical" evidence="16">
    <location>
        <begin position="123"/>
        <end position="142"/>
    </location>
</feature>
<dbReference type="SMART" id="SM00388">
    <property type="entry name" value="HisKA"/>
    <property type="match status" value="1"/>
</dbReference>
<evidence type="ECO:0000313" key="23">
    <source>
        <dbReference type="EMBL" id="GHE95390.1"/>
    </source>
</evidence>
<accession>A0ABQ3IV84</accession>
<dbReference type="SMART" id="SM00387">
    <property type="entry name" value="HATPase_c"/>
    <property type="match status" value="1"/>
</dbReference>
<keyword evidence="6 15" id="KW-0597">Phosphoprotein</keyword>
<feature type="domain" description="Histidine kinase" evidence="17">
    <location>
        <begin position="543"/>
        <end position="760"/>
    </location>
</feature>
<feature type="transmembrane region" description="Helical" evidence="16">
    <location>
        <begin position="194"/>
        <end position="212"/>
    </location>
</feature>
<dbReference type="Gene3D" id="3.30.565.10">
    <property type="entry name" value="Histidine kinase-like ATPase, C-terminal domain"/>
    <property type="match status" value="1"/>
</dbReference>
<name>A0ABQ3IV84_9GAMM</name>
<dbReference type="Pfam" id="PF00512">
    <property type="entry name" value="HisKA"/>
    <property type="match status" value="1"/>
</dbReference>
<dbReference type="Pfam" id="PF01627">
    <property type="entry name" value="Hpt"/>
    <property type="match status" value="1"/>
</dbReference>
<evidence type="ECO:0000259" key="18">
    <source>
        <dbReference type="PROSITE" id="PS50110"/>
    </source>
</evidence>
<evidence type="ECO:0000259" key="19">
    <source>
        <dbReference type="PROSITE" id="PS50112"/>
    </source>
</evidence>
<evidence type="ECO:0000256" key="9">
    <source>
        <dbReference type="ARBA" id="ARBA00022777"/>
    </source>
</evidence>
<dbReference type="InterPro" id="IPR008207">
    <property type="entry name" value="Sig_transdc_His_kin_Hpt_dom"/>
</dbReference>
<dbReference type="PRINTS" id="PR00344">
    <property type="entry name" value="BCTRLSENSOR"/>
</dbReference>
<dbReference type="InterPro" id="IPR035965">
    <property type="entry name" value="PAS-like_dom_sf"/>
</dbReference>
<keyword evidence="10" id="KW-0067">ATP-binding</keyword>
<feature type="domain" description="PAC" evidence="20">
    <location>
        <begin position="347"/>
        <end position="397"/>
    </location>
</feature>
<dbReference type="Gene3D" id="1.20.120.160">
    <property type="entry name" value="HPT domain"/>
    <property type="match status" value="1"/>
</dbReference>
<dbReference type="CDD" id="cd00082">
    <property type="entry name" value="HisKA"/>
    <property type="match status" value="1"/>
</dbReference>
<feature type="modified residue" description="4-aspartylphosphate" evidence="15">
    <location>
        <position position="829"/>
    </location>
</feature>
<dbReference type="InterPro" id="IPR001789">
    <property type="entry name" value="Sig_transdc_resp-reg_receiver"/>
</dbReference>
<feature type="transmembrane region" description="Helical" evidence="16">
    <location>
        <begin position="232"/>
        <end position="257"/>
    </location>
</feature>
<feature type="domain" description="PAC" evidence="20">
    <location>
        <begin position="473"/>
        <end position="525"/>
    </location>
</feature>
<dbReference type="PROSITE" id="PS50924">
    <property type="entry name" value="MHYT"/>
    <property type="match status" value="1"/>
</dbReference>
<dbReference type="PROSITE" id="PS50894">
    <property type="entry name" value="HPT"/>
    <property type="match status" value="1"/>
</dbReference>
<feature type="transmembrane region" description="Helical" evidence="16">
    <location>
        <begin position="154"/>
        <end position="174"/>
    </location>
</feature>
<evidence type="ECO:0000256" key="6">
    <source>
        <dbReference type="ARBA" id="ARBA00022553"/>
    </source>
</evidence>
<dbReference type="EMBL" id="BNAH01000010">
    <property type="protein sequence ID" value="GHE95390.1"/>
    <property type="molecule type" value="Genomic_DNA"/>
</dbReference>
<evidence type="ECO:0000256" key="3">
    <source>
        <dbReference type="ARBA" id="ARBA00012438"/>
    </source>
</evidence>
<dbReference type="InterPro" id="IPR001610">
    <property type="entry name" value="PAC"/>
</dbReference>
<dbReference type="SMART" id="SM00086">
    <property type="entry name" value="PAC"/>
    <property type="match status" value="2"/>
</dbReference>
<dbReference type="EC" id="2.7.13.3" evidence="3"/>
<protein>
    <recommendedName>
        <fullName evidence="3">histidine kinase</fullName>
        <ecNumber evidence="3">2.7.13.3</ecNumber>
    </recommendedName>
</protein>
<dbReference type="InterPro" id="IPR011006">
    <property type="entry name" value="CheY-like_superfamily"/>
</dbReference>
<dbReference type="Pfam" id="PF02518">
    <property type="entry name" value="HATPase_c"/>
    <property type="match status" value="1"/>
</dbReference>
<keyword evidence="10" id="KW-0547">Nucleotide-binding</keyword>
<keyword evidence="7" id="KW-0808">Transferase</keyword>
<feature type="transmembrane region" description="Helical" evidence="16">
    <location>
        <begin position="58"/>
        <end position="79"/>
    </location>
</feature>
<evidence type="ECO:0000256" key="11">
    <source>
        <dbReference type="ARBA" id="ARBA00022989"/>
    </source>
</evidence>
<dbReference type="PANTHER" id="PTHR43047:SF72">
    <property type="entry name" value="OSMOSENSING HISTIDINE PROTEIN KINASE SLN1"/>
    <property type="match status" value="1"/>
</dbReference>
<dbReference type="Gene3D" id="1.10.287.130">
    <property type="match status" value="1"/>
</dbReference>
<dbReference type="InterPro" id="IPR036641">
    <property type="entry name" value="HPT_dom_sf"/>
</dbReference>
<dbReference type="InterPro" id="IPR005330">
    <property type="entry name" value="MHYT_dom"/>
</dbReference>
<comment type="caution">
    <text evidence="23">The sequence shown here is derived from an EMBL/GenBank/DDBJ whole genome shotgun (WGS) entry which is preliminary data.</text>
</comment>
<feature type="domain" description="PAS" evidence="19">
    <location>
        <begin position="424"/>
        <end position="475"/>
    </location>
</feature>
<reference evidence="24" key="1">
    <citation type="journal article" date="2019" name="Int. J. Syst. Evol. Microbiol.">
        <title>The Global Catalogue of Microorganisms (GCM) 10K type strain sequencing project: providing services to taxonomists for standard genome sequencing and annotation.</title>
        <authorList>
            <consortium name="The Broad Institute Genomics Platform"/>
            <consortium name="The Broad Institute Genome Sequencing Center for Infectious Disease"/>
            <person name="Wu L."/>
            <person name="Ma J."/>
        </authorList>
    </citation>
    <scope>NUCLEOTIDE SEQUENCE [LARGE SCALE GENOMIC DNA]</scope>
    <source>
        <strain evidence="24">CGMCC 1.15922</strain>
    </source>
</reference>
<comment type="catalytic activity">
    <reaction evidence="1">
        <text>ATP + protein L-histidine = ADP + protein N-phospho-L-histidine.</text>
        <dbReference type="EC" id="2.7.13.3"/>
    </reaction>
</comment>
<organism evidence="23 24">
    <name type="scientific">Thalassotalea profundi</name>
    <dbReference type="NCBI Taxonomy" id="2036687"/>
    <lineage>
        <taxon>Bacteria</taxon>
        <taxon>Pseudomonadati</taxon>
        <taxon>Pseudomonadota</taxon>
        <taxon>Gammaproteobacteria</taxon>
        <taxon>Alteromonadales</taxon>
        <taxon>Colwelliaceae</taxon>
        <taxon>Thalassotalea</taxon>
    </lineage>
</organism>
<dbReference type="SUPFAM" id="SSF52172">
    <property type="entry name" value="CheY-like"/>
    <property type="match status" value="1"/>
</dbReference>
<dbReference type="Proteomes" id="UP000626370">
    <property type="component" value="Unassembled WGS sequence"/>
</dbReference>
<sequence length="1111" mass="123862">MIDWIITQFTISLDSTLIYGTYNSGLVFLSLFIAILSSFMGLQVATQHSGVISAQKKYITLFIGSLALGGGIWSMHFIGMLAFDLCTTIEYNVPLTLFSMLPSVGASWVALNHLQQKKSGFKALLIEGTLVGAGIGTMHYTGMASMQMAPLLRYDLNIFILSIIVAVSLAMLSLWTREGLLKIWHKQQNWQANLIASVVMGIAIAGMHYTGMAAARFVKPEGLELSTQSSNISFYLALIVSVITIIITALVLAVNLISTYRDISRQSSINEHRLRAMMDTAVDAIISINSNGIIEDVNRATQTMLGWTSDELIGKNINVLVPAPYHDGHDGYIQQFLSTGKAKIIGSSREVQALHKDGSLVAIRLAIGHVKLANNNFFVGFMSDIRQRIEMEQALQENEAKFRSLITNIPGIAYRCLNEYNWPLLFISDAVEGITGYPASDFLPPNKKRDFSDLYHPDDKEAILNTSLHEGVFNLEYRIITKSGDVRWMMEFGNHIKDEKSGEVWLDGFIMDITERRNMEQELRVAKEKAEQAAESRAAFMANMSHEIRTPMNAIIGFSDILLESELSKDQIKHMSTINNASKSLLHLLNDILDSAKLDKGKLDLELRRFSLVEEVDAVISTLWLQARNKDLELTANVSHKLSDFYLGSPERIRQVLTNLIGNAVKFTEKGKITVSVYPVDKNSVKFDIEDTGIGMSEEQLSSVFEAFTQADASMSRRFGGTGLGTTISKQLVELMQGEITAQSTQNVGTTFSFVIPLPSVEYQEEAQEIVQLKLPPLKVLVVDDIQQNIDLLTLILERDGHKVITARDGQQALVRMADCTEIDVVLMDIQMPVLDGLNATVERRKYEAQHNLPALPIIALTASVLLDDKLAAEKSGMQGFANKPIDFILLSHEIARVLNIQVAPAPTIDTQQKQDLLLDENKGVALWGSIDEYYQQVASFINDQQGEFQKLNQAIALSNWPTVTTIAHSLKGISGNLALTRLQRLFAQLESLINSHPEQCSATYTKIDETYQLLDEKISHWLNSKSSTVKQTTIDETLLLTLLNSLIEKAKENEAEETLLAELFEYTETEQFASKYSADVSKIYNAFNDFEFEDALEHIIALIQRIESEE</sequence>
<keyword evidence="8 16" id="KW-0812">Transmembrane</keyword>
<dbReference type="Pfam" id="PF00072">
    <property type="entry name" value="Response_reg"/>
    <property type="match status" value="1"/>
</dbReference>
<evidence type="ECO:0000256" key="12">
    <source>
        <dbReference type="ARBA" id="ARBA00023012"/>
    </source>
</evidence>
<dbReference type="CDD" id="cd00088">
    <property type="entry name" value="HPT"/>
    <property type="match status" value="1"/>
</dbReference>
<dbReference type="InterPro" id="IPR003594">
    <property type="entry name" value="HATPase_dom"/>
</dbReference>
<dbReference type="PROSITE" id="PS50110">
    <property type="entry name" value="RESPONSE_REGULATORY"/>
    <property type="match status" value="1"/>
</dbReference>
<dbReference type="InterPro" id="IPR000700">
    <property type="entry name" value="PAS-assoc_C"/>
</dbReference>
<keyword evidence="11 16" id="KW-1133">Transmembrane helix</keyword>
<keyword evidence="24" id="KW-1185">Reference proteome</keyword>
<evidence type="ECO:0000259" key="20">
    <source>
        <dbReference type="PROSITE" id="PS50113"/>
    </source>
</evidence>
<dbReference type="PROSITE" id="PS50112">
    <property type="entry name" value="PAS"/>
    <property type="match status" value="2"/>
</dbReference>
<dbReference type="SMART" id="SM00091">
    <property type="entry name" value="PAS"/>
    <property type="match status" value="2"/>
</dbReference>
<evidence type="ECO:0000256" key="7">
    <source>
        <dbReference type="ARBA" id="ARBA00022679"/>
    </source>
</evidence>
<keyword evidence="12" id="KW-0902">Two-component regulatory system</keyword>
<dbReference type="InterPro" id="IPR004358">
    <property type="entry name" value="Sig_transdc_His_kin-like_C"/>
</dbReference>
<evidence type="ECO:0000313" key="24">
    <source>
        <dbReference type="Proteomes" id="UP000626370"/>
    </source>
</evidence>
<dbReference type="CDD" id="cd00130">
    <property type="entry name" value="PAS"/>
    <property type="match status" value="2"/>
</dbReference>
<dbReference type="SUPFAM" id="SSF55874">
    <property type="entry name" value="ATPase domain of HSP90 chaperone/DNA topoisomerase II/histidine kinase"/>
    <property type="match status" value="1"/>
</dbReference>
<feature type="transmembrane region" description="Helical" evidence="16">
    <location>
        <begin position="91"/>
        <end position="111"/>
    </location>
</feature>
<evidence type="ECO:0000256" key="16">
    <source>
        <dbReference type="PROSITE-ProRule" id="PRU00244"/>
    </source>
</evidence>
<feature type="domain" description="Response regulatory" evidence="18">
    <location>
        <begin position="779"/>
        <end position="899"/>
    </location>
</feature>
<dbReference type="InterPro" id="IPR036097">
    <property type="entry name" value="HisK_dim/P_sf"/>
</dbReference>
<evidence type="ECO:0000259" key="22">
    <source>
        <dbReference type="PROSITE" id="PS50924"/>
    </source>
</evidence>
<keyword evidence="9" id="KW-0418">Kinase</keyword>
<evidence type="ECO:0000256" key="13">
    <source>
        <dbReference type="ARBA" id="ARBA00023136"/>
    </source>
</evidence>
<feature type="domain" description="HPt" evidence="21">
    <location>
        <begin position="930"/>
        <end position="1022"/>
    </location>
</feature>